<evidence type="ECO:0000313" key="2">
    <source>
        <dbReference type="EMBL" id="CAM11604.1"/>
    </source>
</evidence>
<keyword evidence="1" id="KW-0812">Transmembrane</keyword>
<feature type="transmembrane region" description="Helical" evidence="1">
    <location>
        <begin position="12"/>
        <end position="32"/>
    </location>
</feature>
<dbReference type="EMBL" id="AM422018">
    <property type="protein sequence ID" value="CAM11604.1"/>
    <property type="molecule type" value="Genomic_DNA"/>
</dbReference>
<name>B1V9I2_PHYAS</name>
<dbReference type="Proteomes" id="UP000008323">
    <property type="component" value="Chromosome"/>
</dbReference>
<keyword evidence="1" id="KW-1133">Transmembrane helix</keyword>
<evidence type="ECO:0000313" key="3">
    <source>
        <dbReference type="Proteomes" id="UP000008323"/>
    </source>
</evidence>
<reference evidence="2 3" key="1">
    <citation type="journal article" date="2008" name="J. Bacteriol.">
        <title>Comparative genome analysis of 'Candidatus Phytoplasma australiense' (subgroup tuf-Australia I; rp-A) and 'Ca. Phytoplasma asteris' strains OY-M and AY-WB.</title>
        <authorList>
            <person name="Tran-Nguyen L.T."/>
            <person name="Kube M."/>
            <person name="Schneider B."/>
            <person name="Reinhardt R."/>
            <person name="Gibb K.S."/>
        </authorList>
    </citation>
    <scope>NUCLEOTIDE SEQUENCE [LARGE SCALE GENOMIC DNA]</scope>
</reference>
<proteinExistence type="predicted"/>
<organism evidence="2 3">
    <name type="scientific">Phytoplasma australiense</name>
    <dbReference type="NCBI Taxonomy" id="59748"/>
    <lineage>
        <taxon>Bacteria</taxon>
        <taxon>Bacillati</taxon>
        <taxon>Mycoplasmatota</taxon>
        <taxon>Mollicutes</taxon>
        <taxon>Acholeplasmatales</taxon>
        <taxon>Acholeplasmataceae</taxon>
        <taxon>Candidatus Phytoplasma</taxon>
        <taxon>16SrXII (Stolbur group)</taxon>
    </lineage>
</organism>
<accession>B1V9I2</accession>
<dbReference type="KEGG" id="pal:PA0269"/>
<keyword evidence="1" id="KW-0472">Membrane</keyword>
<gene>
    <name evidence="2" type="ordered locus">PA0269</name>
</gene>
<dbReference type="AlphaFoldDB" id="B1V9I2"/>
<evidence type="ECO:0000256" key="1">
    <source>
        <dbReference type="SAM" id="Phobius"/>
    </source>
</evidence>
<sequence>MAKQRLKVGVKLSILFIKFVSKSIFIFLLRIRGIIFKYLFRFLLIIGIFKIIKLLSLSINYLVKQRLKV</sequence>
<feature type="transmembrane region" description="Helical" evidence="1">
    <location>
        <begin position="38"/>
        <end position="63"/>
    </location>
</feature>
<protein>
    <submittedName>
        <fullName evidence="2">Uncharacterized protein</fullName>
    </submittedName>
</protein>